<comment type="caution">
    <text evidence="2">The sequence shown here is derived from an EMBL/GenBank/DDBJ whole genome shotgun (WGS) entry which is preliminary data.</text>
</comment>
<feature type="region of interest" description="Disordered" evidence="1">
    <location>
        <begin position="30"/>
        <end position="49"/>
    </location>
</feature>
<gene>
    <name evidence="2" type="ORF">Bca52824_036128</name>
</gene>
<accession>A0A8X7V3E2</accession>
<reference evidence="2 3" key="1">
    <citation type="submission" date="2020-02" db="EMBL/GenBank/DDBJ databases">
        <authorList>
            <person name="Ma Q."/>
            <person name="Huang Y."/>
            <person name="Song X."/>
            <person name="Pei D."/>
        </authorList>
    </citation>
    <scope>NUCLEOTIDE SEQUENCE [LARGE SCALE GENOMIC DNA]</scope>
    <source>
        <strain evidence="2">Sxm20200214</strain>
        <tissue evidence="2">Leaf</tissue>
    </source>
</reference>
<sequence>MSEDEGDDYDYDYNQWDDYIWDGCGYKDDDDDFEEGPSTGKHGGQFGGNGIRRSVVFVARRGDRKERVRAGKRCSSVVNRQKHFQRTLSTDTIDVGNDYISSSHRGFSSYTQATHIDECDVTVHATPTKTKTETPGDQDDDTPVSKRTHTEGVDRLRLPAAISLRDPFGADLPTIALR</sequence>
<evidence type="ECO:0000313" key="3">
    <source>
        <dbReference type="Proteomes" id="UP000886595"/>
    </source>
</evidence>
<dbReference type="Proteomes" id="UP000886595">
    <property type="component" value="Unassembled WGS sequence"/>
</dbReference>
<protein>
    <submittedName>
        <fullName evidence="2">Uncharacterized protein</fullName>
    </submittedName>
</protein>
<feature type="region of interest" description="Disordered" evidence="1">
    <location>
        <begin position="127"/>
        <end position="152"/>
    </location>
</feature>
<organism evidence="2 3">
    <name type="scientific">Brassica carinata</name>
    <name type="common">Ethiopian mustard</name>
    <name type="synonym">Abyssinian cabbage</name>
    <dbReference type="NCBI Taxonomy" id="52824"/>
    <lineage>
        <taxon>Eukaryota</taxon>
        <taxon>Viridiplantae</taxon>
        <taxon>Streptophyta</taxon>
        <taxon>Embryophyta</taxon>
        <taxon>Tracheophyta</taxon>
        <taxon>Spermatophyta</taxon>
        <taxon>Magnoliopsida</taxon>
        <taxon>eudicotyledons</taxon>
        <taxon>Gunneridae</taxon>
        <taxon>Pentapetalae</taxon>
        <taxon>rosids</taxon>
        <taxon>malvids</taxon>
        <taxon>Brassicales</taxon>
        <taxon>Brassicaceae</taxon>
        <taxon>Brassiceae</taxon>
        <taxon>Brassica</taxon>
    </lineage>
</organism>
<dbReference type="AlphaFoldDB" id="A0A8X7V3E2"/>
<dbReference type="EMBL" id="JAAMPC010000008">
    <property type="protein sequence ID" value="KAG2299656.1"/>
    <property type="molecule type" value="Genomic_DNA"/>
</dbReference>
<keyword evidence="3" id="KW-1185">Reference proteome</keyword>
<name>A0A8X7V3E2_BRACI</name>
<evidence type="ECO:0000313" key="2">
    <source>
        <dbReference type="EMBL" id="KAG2299656.1"/>
    </source>
</evidence>
<evidence type="ECO:0000256" key="1">
    <source>
        <dbReference type="SAM" id="MobiDB-lite"/>
    </source>
</evidence>
<proteinExistence type="predicted"/>